<reference evidence="1 2" key="1">
    <citation type="submission" date="2016-11" db="EMBL/GenBank/DDBJ databases">
        <authorList>
            <person name="Jaros S."/>
            <person name="Januszkiewicz K."/>
            <person name="Wedrychowicz H."/>
        </authorList>
    </citation>
    <scope>NUCLEOTIDE SEQUENCE [LARGE SCALE GENOMIC DNA]</scope>
    <source>
        <strain evidence="1 2">DSM 10068</strain>
    </source>
</reference>
<accession>A0A1M5YP37</accession>
<dbReference type="STRING" id="1123282.SAMN02745823_02715"/>
<organism evidence="1 2">
    <name type="scientific">Sporobacter termitidis DSM 10068</name>
    <dbReference type="NCBI Taxonomy" id="1123282"/>
    <lineage>
        <taxon>Bacteria</taxon>
        <taxon>Bacillati</taxon>
        <taxon>Bacillota</taxon>
        <taxon>Clostridia</taxon>
        <taxon>Eubacteriales</taxon>
        <taxon>Oscillospiraceae</taxon>
        <taxon>Sporobacter</taxon>
    </lineage>
</organism>
<evidence type="ECO:0000313" key="2">
    <source>
        <dbReference type="Proteomes" id="UP000183995"/>
    </source>
</evidence>
<dbReference type="AlphaFoldDB" id="A0A1M5YP37"/>
<dbReference type="RefSeq" id="WP_073079937.1">
    <property type="nucleotide sequence ID" value="NZ_FQXV01000009.1"/>
</dbReference>
<protein>
    <submittedName>
        <fullName evidence="1">Uncharacterized protein</fullName>
    </submittedName>
</protein>
<evidence type="ECO:0000313" key="1">
    <source>
        <dbReference type="EMBL" id="SHI13649.1"/>
    </source>
</evidence>
<sequence>MSKELTVDDIYSQLYTADNLLEFFEEQYFTMSDKAFNLDDKARTSFLHNYERMRIQLHSISNILFGIRVQVELALGVDSAAVLTHIRKEQELLDMYNEVRRGMAH</sequence>
<name>A0A1M5YP37_9FIRM</name>
<dbReference type="Proteomes" id="UP000183995">
    <property type="component" value="Unassembled WGS sequence"/>
</dbReference>
<keyword evidence="2" id="KW-1185">Reference proteome</keyword>
<proteinExistence type="predicted"/>
<dbReference type="EMBL" id="FQXV01000009">
    <property type="protein sequence ID" value="SHI13649.1"/>
    <property type="molecule type" value="Genomic_DNA"/>
</dbReference>
<gene>
    <name evidence="1" type="ORF">SAMN02745823_02715</name>
</gene>